<evidence type="ECO:0000313" key="9">
    <source>
        <dbReference type="EMBL" id="PTU31292.1"/>
    </source>
</evidence>
<evidence type="ECO:0000256" key="6">
    <source>
        <dbReference type="ARBA" id="ARBA00023136"/>
    </source>
</evidence>
<feature type="transmembrane region" description="Helical" evidence="7">
    <location>
        <begin position="117"/>
        <end position="136"/>
    </location>
</feature>
<proteinExistence type="predicted"/>
<keyword evidence="2 7" id="KW-0812">Transmembrane</keyword>
<dbReference type="InterPro" id="IPR006694">
    <property type="entry name" value="Fatty_acid_hydroxylase"/>
</dbReference>
<reference evidence="9 10" key="1">
    <citation type="submission" date="2018-04" db="EMBL/GenBank/DDBJ databases">
        <title>Novel species isolated from glacier.</title>
        <authorList>
            <person name="Liu Q."/>
            <person name="Xin Y.-H."/>
        </authorList>
    </citation>
    <scope>NUCLEOTIDE SEQUENCE [LARGE SCALE GENOMIC DNA]</scope>
    <source>
        <strain evidence="9 10">GT1R17</strain>
    </source>
</reference>
<evidence type="ECO:0000313" key="10">
    <source>
        <dbReference type="Proteomes" id="UP000244248"/>
    </source>
</evidence>
<gene>
    <name evidence="9" type="ORF">CJD38_08050</name>
</gene>
<evidence type="ECO:0000259" key="8">
    <source>
        <dbReference type="Pfam" id="PF04116"/>
    </source>
</evidence>
<evidence type="ECO:0000256" key="5">
    <source>
        <dbReference type="ARBA" id="ARBA00023098"/>
    </source>
</evidence>
<feature type="domain" description="Fatty acid hydroxylase" evidence="8">
    <location>
        <begin position="123"/>
        <end position="259"/>
    </location>
</feature>
<dbReference type="OrthoDB" id="9770329at2"/>
<dbReference type="GO" id="GO:0050479">
    <property type="term" value="F:glyceryl-ether monooxygenase activity"/>
    <property type="evidence" value="ECO:0007669"/>
    <property type="project" value="TreeGrafter"/>
</dbReference>
<dbReference type="GO" id="GO:0012505">
    <property type="term" value="C:endomembrane system"/>
    <property type="evidence" value="ECO:0007669"/>
    <property type="project" value="UniProtKB-SubCell"/>
</dbReference>
<feature type="transmembrane region" description="Helical" evidence="7">
    <location>
        <begin position="81"/>
        <end position="105"/>
    </location>
</feature>
<evidence type="ECO:0000256" key="3">
    <source>
        <dbReference type="ARBA" id="ARBA00022989"/>
    </source>
</evidence>
<dbReference type="InterPro" id="IPR051689">
    <property type="entry name" value="Sterol_desaturase/TMEM195"/>
</dbReference>
<evidence type="ECO:0000256" key="1">
    <source>
        <dbReference type="ARBA" id="ARBA00004127"/>
    </source>
</evidence>
<organism evidence="9 10">
    <name type="scientific">Stenotrophobium rhamnosiphilum</name>
    <dbReference type="NCBI Taxonomy" id="2029166"/>
    <lineage>
        <taxon>Bacteria</taxon>
        <taxon>Pseudomonadati</taxon>
        <taxon>Pseudomonadota</taxon>
        <taxon>Gammaproteobacteria</taxon>
        <taxon>Nevskiales</taxon>
        <taxon>Nevskiaceae</taxon>
        <taxon>Stenotrophobium</taxon>
    </lineage>
</organism>
<dbReference type="PANTHER" id="PTHR21624:SF1">
    <property type="entry name" value="ALKYLGLYCEROL MONOOXYGENASE"/>
    <property type="match status" value="1"/>
</dbReference>
<keyword evidence="10" id="KW-1185">Reference proteome</keyword>
<dbReference type="GO" id="GO:0005506">
    <property type="term" value="F:iron ion binding"/>
    <property type="evidence" value="ECO:0007669"/>
    <property type="project" value="InterPro"/>
</dbReference>
<comment type="subcellular location">
    <subcellularLocation>
        <location evidence="1">Endomembrane system</location>
        <topology evidence="1">Multi-pass membrane protein</topology>
    </subcellularLocation>
</comment>
<dbReference type="EMBL" id="QANS01000003">
    <property type="protein sequence ID" value="PTU31292.1"/>
    <property type="molecule type" value="Genomic_DNA"/>
</dbReference>
<comment type="caution">
    <text evidence="9">The sequence shown here is derived from an EMBL/GenBank/DDBJ whole genome shotgun (WGS) entry which is preliminary data.</text>
</comment>
<feature type="transmembrane region" description="Helical" evidence="7">
    <location>
        <begin position="12"/>
        <end position="35"/>
    </location>
</feature>
<dbReference type="GO" id="GO:0006643">
    <property type="term" value="P:membrane lipid metabolic process"/>
    <property type="evidence" value="ECO:0007669"/>
    <property type="project" value="TreeGrafter"/>
</dbReference>
<dbReference type="AlphaFoldDB" id="A0A2T5MFE5"/>
<name>A0A2T5MFE5_9GAMM</name>
<dbReference type="RefSeq" id="WP_107939835.1">
    <property type="nucleotide sequence ID" value="NZ_QANS01000003.1"/>
</dbReference>
<keyword evidence="5" id="KW-0443">Lipid metabolism</keyword>
<protein>
    <recommendedName>
        <fullName evidence="8">Fatty acid hydroxylase domain-containing protein</fullName>
    </recommendedName>
</protein>
<evidence type="ECO:0000256" key="4">
    <source>
        <dbReference type="ARBA" id="ARBA00023002"/>
    </source>
</evidence>
<keyword evidence="3 7" id="KW-1133">Transmembrane helix</keyword>
<feature type="transmembrane region" description="Helical" evidence="7">
    <location>
        <begin position="41"/>
        <end position="60"/>
    </location>
</feature>
<dbReference type="Proteomes" id="UP000244248">
    <property type="component" value="Unassembled WGS sequence"/>
</dbReference>
<dbReference type="PANTHER" id="PTHR21624">
    <property type="entry name" value="STEROL DESATURASE-RELATED PROTEIN"/>
    <property type="match status" value="1"/>
</dbReference>
<sequence>MSSTPQTQQPFSAAIVLARSAQILLPCAVFAAVLWAFDTEMIYVLPMLLFFIAVFAWEILSPLQALQMNVWQRWPANGLMWALNILIGSKLGQAIVLLAVSYQVSYGSGWLTDTFDNQILITLICILVLDVWHYFFHRLMHHWAWLWRIHRVHHSDRDFDLTTGLRFHPFEGAITTAWMLAPALALGMPWYALMANALLTLTVDYFTHANAQLPPRLERLARYLFVTPSLHRIHHSVLAPEDRYNYSTTFIFWDRLFGTYKSRSAQKGAAPLTGVEEIPATRSSGSIHTLLMPFNHFPATSASDRSPKKRKRSQK</sequence>
<dbReference type="Pfam" id="PF04116">
    <property type="entry name" value="FA_hydroxylase"/>
    <property type="match status" value="1"/>
</dbReference>
<dbReference type="GO" id="GO:0008610">
    <property type="term" value="P:lipid biosynthetic process"/>
    <property type="evidence" value="ECO:0007669"/>
    <property type="project" value="InterPro"/>
</dbReference>
<keyword evidence="4" id="KW-0560">Oxidoreductase</keyword>
<accession>A0A2T5MFE5</accession>
<evidence type="ECO:0000256" key="2">
    <source>
        <dbReference type="ARBA" id="ARBA00022692"/>
    </source>
</evidence>
<keyword evidence="6 7" id="KW-0472">Membrane</keyword>
<dbReference type="GO" id="GO:0016020">
    <property type="term" value="C:membrane"/>
    <property type="evidence" value="ECO:0007669"/>
    <property type="project" value="GOC"/>
</dbReference>
<evidence type="ECO:0000256" key="7">
    <source>
        <dbReference type="SAM" id="Phobius"/>
    </source>
</evidence>